<dbReference type="AlphaFoldDB" id="A0A2G5UH80"/>
<sequence>MPVAFSWISNKVNRLRSRHNMEQSKASKPALNSFEAKFTPEVRNTVTQFLKDRMEECEHYYSVENTPEPEICQICKSRLGRFSANVCIHTKVFCRYCCYDALYQSLVKYLCGEPEVRCTKCEAEIHILTQRKTRRISGGSEASGDQSDQSEGSEENEENCPVEERSMSVQDFTTSIIRAAHINRGYESTGSQ</sequence>
<evidence type="ECO:0000313" key="3">
    <source>
        <dbReference type="Proteomes" id="UP000230233"/>
    </source>
</evidence>
<feature type="region of interest" description="Disordered" evidence="1">
    <location>
        <begin position="134"/>
        <end position="170"/>
    </location>
</feature>
<gene>
    <name evidence="2" type="primary">Cni-C07A9.9</name>
    <name evidence="2" type="synonym">Cnig_chr_III.g10758</name>
    <name evidence="2" type="ORF">B9Z55_010758</name>
</gene>
<dbReference type="EMBL" id="PDUG01000003">
    <property type="protein sequence ID" value="PIC38894.1"/>
    <property type="molecule type" value="Genomic_DNA"/>
</dbReference>
<evidence type="ECO:0000313" key="2">
    <source>
        <dbReference type="EMBL" id="PIC38894.1"/>
    </source>
</evidence>
<reference evidence="3" key="1">
    <citation type="submission" date="2017-10" db="EMBL/GenBank/DDBJ databases">
        <title>Rapid genome shrinkage in a self-fertile nematode reveals novel sperm competition proteins.</title>
        <authorList>
            <person name="Yin D."/>
            <person name="Schwarz E.M."/>
            <person name="Thomas C.G."/>
            <person name="Felde R.L."/>
            <person name="Korf I.F."/>
            <person name="Cutter A.D."/>
            <person name="Schartner C.M."/>
            <person name="Ralston E.J."/>
            <person name="Meyer B.J."/>
            <person name="Haag E.S."/>
        </authorList>
    </citation>
    <scope>NUCLEOTIDE SEQUENCE [LARGE SCALE GENOMIC DNA]</scope>
    <source>
        <strain evidence="3">JU1422</strain>
    </source>
</reference>
<feature type="compositionally biased region" description="Acidic residues" evidence="1">
    <location>
        <begin position="151"/>
        <end position="161"/>
    </location>
</feature>
<name>A0A2G5UH80_9PELO</name>
<keyword evidence="3" id="KW-1185">Reference proteome</keyword>
<evidence type="ECO:0000256" key="1">
    <source>
        <dbReference type="SAM" id="MobiDB-lite"/>
    </source>
</evidence>
<comment type="caution">
    <text evidence="2">The sequence shown here is derived from an EMBL/GenBank/DDBJ whole genome shotgun (WGS) entry which is preliminary data.</text>
</comment>
<dbReference type="Proteomes" id="UP000230233">
    <property type="component" value="Chromosome III"/>
</dbReference>
<dbReference type="OrthoDB" id="10608109at2759"/>
<protein>
    <submittedName>
        <fullName evidence="2">Uncharacterized protein</fullName>
    </submittedName>
</protein>
<accession>A0A2G5UH80</accession>
<organism evidence="2 3">
    <name type="scientific">Caenorhabditis nigoni</name>
    <dbReference type="NCBI Taxonomy" id="1611254"/>
    <lineage>
        <taxon>Eukaryota</taxon>
        <taxon>Metazoa</taxon>
        <taxon>Ecdysozoa</taxon>
        <taxon>Nematoda</taxon>
        <taxon>Chromadorea</taxon>
        <taxon>Rhabditida</taxon>
        <taxon>Rhabditina</taxon>
        <taxon>Rhabditomorpha</taxon>
        <taxon>Rhabditoidea</taxon>
        <taxon>Rhabditidae</taxon>
        <taxon>Peloderinae</taxon>
        <taxon>Caenorhabditis</taxon>
    </lineage>
</organism>
<proteinExistence type="predicted"/>